<gene>
    <name evidence="1" type="ORF">RUMCAL_02162</name>
</gene>
<proteinExistence type="predicted"/>
<organism evidence="1 2">
    <name type="scientific">Ruminococcus callidus ATCC 27760</name>
    <dbReference type="NCBI Taxonomy" id="411473"/>
    <lineage>
        <taxon>Bacteria</taxon>
        <taxon>Bacillati</taxon>
        <taxon>Bacillota</taxon>
        <taxon>Clostridia</taxon>
        <taxon>Eubacteriales</taxon>
        <taxon>Oscillospiraceae</taxon>
        <taxon>Ruminococcus</taxon>
    </lineage>
</organism>
<evidence type="ECO:0000313" key="1">
    <source>
        <dbReference type="EMBL" id="ERJ93799.1"/>
    </source>
</evidence>
<dbReference type="EMBL" id="AWVF01000272">
    <property type="protein sequence ID" value="ERJ93799.1"/>
    <property type="molecule type" value="Genomic_DNA"/>
</dbReference>
<keyword evidence="2" id="KW-1185">Reference proteome</keyword>
<evidence type="ECO:0000313" key="2">
    <source>
        <dbReference type="Proteomes" id="UP000016662"/>
    </source>
</evidence>
<dbReference type="STRING" id="411473.RUMCAL_02162"/>
<reference evidence="1 2" key="1">
    <citation type="submission" date="2013-07" db="EMBL/GenBank/DDBJ databases">
        <authorList>
            <person name="Weinstock G."/>
            <person name="Sodergren E."/>
            <person name="Wylie T."/>
            <person name="Fulton L."/>
            <person name="Fulton R."/>
            <person name="Fronick C."/>
            <person name="O'Laughlin M."/>
            <person name="Godfrey J."/>
            <person name="Miner T."/>
            <person name="Herter B."/>
            <person name="Appelbaum E."/>
            <person name="Cordes M."/>
            <person name="Lek S."/>
            <person name="Wollam A."/>
            <person name="Pepin K.H."/>
            <person name="Palsikar V.B."/>
            <person name="Mitreva M."/>
            <person name="Wilson R.K."/>
        </authorList>
    </citation>
    <scope>NUCLEOTIDE SEQUENCE [LARGE SCALE GENOMIC DNA]</scope>
    <source>
        <strain evidence="1 2">ATCC 27760</strain>
    </source>
</reference>
<sequence length="100" mass="11877">MRVWTALHKACAVLSFLLFPFDYIISIPELQRQFEKFCPVFWRSRRKKPFQIGNVVQVLPHLLTNCENWNIIIGNCRSCILPTAQFNMRYWDRQDRSTGG</sequence>
<dbReference type="AlphaFoldDB" id="U2LWD6"/>
<dbReference type="Proteomes" id="UP000016662">
    <property type="component" value="Unassembled WGS sequence"/>
</dbReference>
<name>U2LWD6_9FIRM</name>
<comment type="caution">
    <text evidence="1">The sequence shown here is derived from an EMBL/GenBank/DDBJ whole genome shotgun (WGS) entry which is preliminary data.</text>
</comment>
<accession>U2LWD6</accession>
<protein>
    <submittedName>
        <fullName evidence="1">Uncharacterized protein</fullName>
    </submittedName>
</protein>
<dbReference type="HOGENOM" id="CLU_2303953_0_0_9"/>